<dbReference type="SUPFAM" id="SSF50249">
    <property type="entry name" value="Nucleic acid-binding proteins"/>
    <property type="match status" value="6"/>
</dbReference>
<proteinExistence type="inferred from homology"/>
<name>A0A5S5DN82_9SPHI</name>
<feature type="domain" description="S1 motif" evidence="9">
    <location>
        <begin position="171"/>
        <end position="237"/>
    </location>
</feature>
<feature type="domain" description="S1 motif" evidence="9">
    <location>
        <begin position="517"/>
        <end position="582"/>
    </location>
</feature>
<reference evidence="10 11" key="1">
    <citation type="submission" date="2019-07" db="EMBL/GenBank/DDBJ databases">
        <title>Genomic Encyclopedia of Archaeal and Bacterial Type Strains, Phase II (KMG-II): from individual species to whole genera.</title>
        <authorList>
            <person name="Goeker M."/>
        </authorList>
    </citation>
    <scope>NUCLEOTIDE SEQUENCE [LARGE SCALE GENOMIC DNA]</scope>
    <source>
        <strain evidence="10 11">DSM 18850</strain>
    </source>
</reference>
<evidence type="ECO:0000256" key="5">
    <source>
        <dbReference type="ARBA" id="ARBA00023274"/>
    </source>
</evidence>
<dbReference type="PRINTS" id="PR00681">
    <property type="entry name" value="RIBOSOMALS1"/>
</dbReference>
<evidence type="ECO:0000256" key="6">
    <source>
        <dbReference type="ARBA" id="ARBA00035293"/>
    </source>
</evidence>
<dbReference type="Gene3D" id="2.40.50.140">
    <property type="entry name" value="Nucleic acid-binding proteins"/>
    <property type="match status" value="6"/>
</dbReference>
<dbReference type="OrthoDB" id="9804077at2"/>
<keyword evidence="8" id="KW-0175">Coiled coil</keyword>
<dbReference type="PROSITE" id="PS50126">
    <property type="entry name" value="S1"/>
    <property type="match status" value="6"/>
</dbReference>
<dbReference type="FunFam" id="2.40.50.140:FF:000110">
    <property type="entry name" value="30S ribosomal protein S1"/>
    <property type="match status" value="1"/>
</dbReference>
<dbReference type="GO" id="GO:0022627">
    <property type="term" value="C:cytosolic small ribosomal subunit"/>
    <property type="evidence" value="ECO:0007669"/>
    <property type="project" value="TreeGrafter"/>
</dbReference>
<dbReference type="CDD" id="cd04465">
    <property type="entry name" value="S1_RPS1_repeat_ec2_hs2"/>
    <property type="match status" value="1"/>
</dbReference>
<dbReference type="NCBIfam" id="NF004953">
    <property type="entry name" value="PRK06299.1-3"/>
    <property type="match status" value="1"/>
</dbReference>
<feature type="domain" description="S1 motif" evidence="9">
    <location>
        <begin position="343"/>
        <end position="413"/>
    </location>
</feature>
<keyword evidence="2" id="KW-0677">Repeat</keyword>
<dbReference type="InterPro" id="IPR050437">
    <property type="entry name" value="Ribos_protein_bS1-like"/>
</dbReference>
<keyword evidence="4 10" id="KW-0689">Ribosomal protein</keyword>
<dbReference type="EMBL" id="VNHX01000007">
    <property type="protein sequence ID" value="TYP96149.1"/>
    <property type="molecule type" value="Genomic_DNA"/>
</dbReference>
<evidence type="ECO:0000256" key="8">
    <source>
        <dbReference type="SAM" id="Coils"/>
    </source>
</evidence>
<dbReference type="PANTHER" id="PTHR10724:SF7">
    <property type="entry name" value="SMALL RIBOSOMAL SUBUNIT PROTEIN BS1C"/>
    <property type="match status" value="1"/>
</dbReference>
<dbReference type="RefSeq" id="WP_148908273.1">
    <property type="nucleotide sequence ID" value="NZ_VNHX01000007.1"/>
</dbReference>
<dbReference type="NCBIfam" id="NF004952">
    <property type="entry name" value="PRK06299.1-2"/>
    <property type="match status" value="1"/>
</dbReference>
<dbReference type="PANTHER" id="PTHR10724">
    <property type="entry name" value="30S RIBOSOMAL PROTEIN S1"/>
    <property type="match status" value="1"/>
</dbReference>
<feature type="domain" description="S1 motif" evidence="9">
    <location>
        <begin position="258"/>
        <end position="326"/>
    </location>
</feature>
<evidence type="ECO:0000256" key="1">
    <source>
        <dbReference type="ARBA" id="ARBA00006767"/>
    </source>
</evidence>
<feature type="coiled-coil region" evidence="8">
    <location>
        <begin position="587"/>
        <end position="614"/>
    </location>
</feature>
<dbReference type="CDD" id="cd05687">
    <property type="entry name" value="S1_RPS1_repeat_ec1_hs1"/>
    <property type="match status" value="1"/>
</dbReference>
<dbReference type="FunFam" id="2.40.50.140:FF:000011">
    <property type="entry name" value="30S ribosomal protein S1"/>
    <property type="match status" value="1"/>
</dbReference>
<evidence type="ECO:0000256" key="4">
    <source>
        <dbReference type="ARBA" id="ARBA00022980"/>
    </source>
</evidence>
<evidence type="ECO:0000259" key="9">
    <source>
        <dbReference type="PROSITE" id="PS50126"/>
    </source>
</evidence>
<keyword evidence="3" id="KW-0694">RNA-binding</keyword>
<evidence type="ECO:0000256" key="3">
    <source>
        <dbReference type="ARBA" id="ARBA00022884"/>
    </source>
</evidence>
<evidence type="ECO:0000256" key="7">
    <source>
        <dbReference type="ARBA" id="ARBA00035517"/>
    </source>
</evidence>
<sequence>MAKKQEAEKELAAKNAELQGVDTKVVKDTEKIESEADSKLIDEIKSNTWSTPEGDFDWELDEKAFGNYSDAERTKLEEQYAGTFNQINQGEIIEGTVVSINNKDVVLNVGFKSDGLVALSEFRDLPDLKVGDKVDVFVESQEDANGQLVLSRKRAKTQKSWEAINEALENDAIIDGFVKSRTKGGLIVDIRGVEAFLPGSQIDIKPIRDYDIYVGKTMEFKVVKINHEFKNVVVSHKVLIEDDLENQKSEIVAKLEKGQVLEGTVKNITDFGVFIDLGGVDGLLHITDISWGRIEHPKEVLSLDQTINVVVLDFDDEKKRIALGLKQLSEHPWESLDKELAVGSKVKGKIVTVADYGAFLEIIPGVEGLIHVSEMSWSQNLRSPQEFLKVGDEIEAEILTLDRDDRKMSLGIKQLTPDPWKNITERYPVGSKQSAVVKNMTNFGVFVELEDGIDGLIHISDLSWSKKINHPNEFTKVGERLDVVVLELDEENRKLSLGHKQLEENPWDTFETIFTEGSIHEGTVIKVGDKGDIVALQYGVEGFCPNKHSVKEDGTALKVDEVAEFKIIEFNKENKRLVISHSRIWEDQKAEARIEEFNARKKEAKAANSAVKKVKDSVEKSTLGDLDVLAQLKEQMEGDEKKSK</sequence>
<organism evidence="10 11">
    <name type="scientific">Sphingobacterium allocomposti</name>
    <dbReference type="NCBI Taxonomy" id="415956"/>
    <lineage>
        <taxon>Bacteria</taxon>
        <taxon>Pseudomonadati</taxon>
        <taxon>Bacteroidota</taxon>
        <taxon>Sphingobacteriia</taxon>
        <taxon>Sphingobacteriales</taxon>
        <taxon>Sphingobacteriaceae</taxon>
        <taxon>Sphingobacterium</taxon>
    </lineage>
</organism>
<comment type="similarity">
    <text evidence="1">Belongs to the bacterial ribosomal protein bS1 family.</text>
</comment>
<dbReference type="GO" id="GO:0003735">
    <property type="term" value="F:structural constituent of ribosome"/>
    <property type="evidence" value="ECO:0007669"/>
    <property type="project" value="TreeGrafter"/>
</dbReference>
<dbReference type="CDD" id="cd05688">
    <property type="entry name" value="S1_RPS1_repeat_ec3"/>
    <property type="match status" value="1"/>
</dbReference>
<dbReference type="InterPro" id="IPR003029">
    <property type="entry name" value="S1_domain"/>
</dbReference>
<feature type="domain" description="S1 motif" evidence="9">
    <location>
        <begin position="430"/>
        <end position="500"/>
    </location>
</feature>
<dbReference type="GO" id="GO:0003729">
    <property type="term" value="F:mRNA binding"/>
    <property type="evidence" value="ECO:0007669"/>
    <property type="project" value="UniProtKB-ARBA"/>
</dbReference>
<protein>
    <recommendedName>
        <fullName evidence="6">Small ribosomal subunit protein bS1</fullName>
    </recommendedName>
    <alternativeName>
        <fullName evidence="7">30S ribosomal protein S1</fullName>
    </alternativeName>
</protein>
<keyword evidence="11" id="KW-1185">Reference proteome</keyword>
<dbReference type="AlphaFoldDB" id="A0A5S5DN82"/>
<gene>
    <name evidence="10" type="ORF">BC792_10748</name>
</gene>
<feature type="domain" description="S1 motif" evidence="9">
    <location>
        <begin position="90"/>
        <end position="153"/>
    </location>
</feature>
<dbReference type="InterPro" id="IPR035104">
    <property type="entry name" value="Ribosomal_protein_S1-like"/>
</dbReference>
<accession>A0A5S5DN82</accession>
<dbReference type="GO" id="GO:0006412">
    <property type="term" value="P:translation"/>
    <property type="evidence" value="ECO:0007669"/>
    <property type="project" value="TreeGrafter"/>
</dbReference>
<dbReference type="Pfam" id="PF00575">
    <property type="entry name" value="S1"/>
    <property type="match status" value="6"/>
</dbReference>
<evidence type="ECO:0000313" key="11">
    <source>
        <dbReference type="Proteomes" id="UP000325105"/>
    </source>
</evidence>
<evidence type="ECO:0000256" key="2">
    <source>
        <dbReference type="ARBA" id="ARBA00022737"/>
    </source>
</evidence>
<dbReference type="FunFam" id="2.40.50.140:FF:000051">
    <property type="entry name" value="RNA-binding transcriptional accessory protein"/>
    <property type="match status" value="1"/>
</dbReference>
<dbReference type="SMART" id="SM00316">
    <property type="entry name" value="S1"/>
    <property type="match status" value="6"/>
</dbReference>
<keyword evidence="5" id="KW-0687">Ribonucleoprotein</keyword>
<dbReference type="InterPro" id="IPR012340">
    <property type="entry name" value="NA-bd_OB-fold"/>
</dbReference>
<evidence type="ECO:0000313" key="10">
    <source>
        <dbReference type="EMBL" id="TYP96149.1"/>
    </source>
</evidence>
<comment type="caution">
    <text evidence="10">The sequence shown here is derived from an EMBL/GenBank/DDBJ whole genome shotgun (WGS) entry which is preliminary data.</text>
</comment>
<dbReference type="Proteomes" id="UP000325105">
    <property type="component" value="Unassembled WGS sequence"/>
</dbReference>